<organism evidence="10">
    <name type="scientific">Kitasatospora sp. CMC57</name>
    <dbReference type="NCBI Taxonomy" id="3231513"/>
    <lineage>
        <taxon>Bacteria</taxon>
        <taxon>Bacillati</taxon>
        <taxon>Actinomycetota</taxon>
        <taxon>Actinomycetes</taxon>
        <taxon>Kitasatosporales</taxon>
        <taxon>Streptomycetaceae</taxon>
        <taxon>Kitasatospora</taxon>
    </lineage>
</organism>
<gene>
    <name evidence="10" type="ORF">KCMC57_61330</name>
</gene>
<dbReference type="InterPro" id="IPR036590">
    <property type="entry name" value="SRAP-like"/>
</dbReference>
<dbReference type="GO" id="GO:0008233">
    <property type="term" value="F:peptidase activity"/>
    <property type="evidence" value="ECO:0007669"/>
    <property type="project" value="UniProtKB-KW"/>
</dbReference>
<dbReference type="InterPro" id="IPR003738">
    <property type="entry name" value="SRAP"/>
</dbReference>
<keyword evidence="2 8" id="KW-0645">Protease</keyword>
<name>A0AB33KE76_9ACTN</name>
<dbReference type="AlphaFoldDB" id="A0AB33KE76"/>
<evidence type="ECO:0000256" key="8">
    <source>
        <dbReference type="RuleBase" id="RU364100"/>
    </source>
</evidence>
<comment type="similarity">
    <text evidence="1 8">Belongs to the SOS response-associated peptidase family.</text>
</comment>
<dbReference type="Pfam" id="PF02586">
    <property type="entry name" value="SRAP"/>
    <property type="match status" value="1"/>
</dbReference>
<feature type="region of interest" description="Disordered" evidence="9">
    <location>
        <begin position="231"/>
        <end position="252"/>
    </location>
</feature>
<evidence type="ECO:0000256" key="3">
    <source>
        <dbReference type="ARBA" id="ARBA00022763"/>
    </source>
</evidence>
<reference evidence="10" key="1">
    <citation type="submission" date="2024-07" db="EMBL/GenBank/DDBJ databases">
        <title>Complete genome sequences of cellulolytic bacteria, Kitasatospora sp. CMC57 and Streptomyces sp. CMC78, isolated from Japanese agricultural soil.</title>
        <authorList>
            <person name="Hashimoto T."/>
            <person name="Ito M."/>
            <person name="Iwamoto M."/>
            <person name="Fukahori D."/>
            <person name="Shoda T."/>
            <person name="Sakoda M."/>
            <person name="Morohoshi T."/>
            <person name="Mitsuboshi M."/>
            <person name="Nishizawa T."/>
        </authorList>
    </citation>
    <scope>NUCLEOTIDE SEQUENCE</scope>
    <source>
        <strain evidence="10">CMC57</strain>
    </source>
</reference>
<keyword evidence="6" id="KW-0238">DNA-binding</keyword>
<proteinExistence type="inferred from homology"/>
<dbReference type="SUPFAM" id="SSF143081">
    <property type="entry name" value="BB1717-like"/>
    <property type="match status" value="1"/>
</dbReference>
<evidence type="ECO:0000313" key="10">
    <source>
        <dbReference type="EMBL" id="BFP49765.1"/>
    </source>
</evidence>
<evidence type="ECO:0000256" key="1">
    <source>
        <dbReference type="ARBA" id="ARBA00008136"/>
    </source>
</evidence>
<dbReference type="Gene3D" id="3.90.1680.10">
    <property type="entry name" value="SOS response associated peptidase-like"/>
    <property type="match status" value="1"/>
</dbReference>
<evidence type="ECO:0000256" key="2">
    <source>
        <dbReference type="ARBA" id="ARBA00022670"/>
    </source>
</evidence>
<dbReference type="EC" id="3.4.-.-" evidence="8"/>
<dbReference type="GO" id="GO:0016829">
    <property type="term" value="F:lyase activity"/>
    <property type="evidence" value="ECO:0007669"/>
    <property type="project" value="UniProtKB-KW"/>
</dbReference>
<evidence type="ECO:0000256" key="7">
    <source>
        <dbReference type="ARBA" id="ARBA00023239"/>
    </source>
</evidence>
<keyword evidence="3" id="KW-0227">DNA damage</keyword>
<dbReference type="PANTHER" id="PTHR13604">
    <property type="entry name" value="DC12-RELATED"/>
    <property type="match status" value="1"/>
</dbReference>
<keyword evidence="7" id="KW-0456">Lyase</keyword>
<evidence type="ECO:0000256" key="5">
    <source>
        <dbReference type="ARBA" id="ARBA00023124"/>
    </source>
</evidence>
<dbReference type="GO" id="GO:0003697">
    <property type="term" value="F:single-stranded DNA binding"/>
    <property type="evidence" value="ECO:0007669"/>
    <property type="project" value="InterPro"/>
</dbReference>
<keyword evidence="5" id="KW-0190">Covalent protein-DNA linkage</keyword>
<sequence length="252" mass="26989">MCGRFVSTTSPMDLVELLGVTRWTALEELAPSWNVAPTDPVPAVLERVDKGTGEVVRQARVLRWGLVPSWSKDAAGAARMINARAETVHAKPAFRKAFANRRCVIPADGFYEWVAAPTVAGGKPYRQPYYLSPVSGGPLLMAGLYEFWRDRSVPDDDPAGWLATATVITTAASDAAGRVHDRMPLTISRTDVDAWLDPELTDPAGARHLLHTPAGDELAVRAVSTAVNSVRSNGPELLEPVPDPLGSADGAA</sequence>
<dbReference type="GO" id="GO:0006508">
    <property type="term" value="P:proteolysis"/>
    <property type="evidence" value="ECO:0007669"/>
    <property type="project" value="UniProtKB-KW"/>
</dbReference>
<dbReference type="EMBL" id="AP035881">
    <property type="protein sequence ID" value="BFP49765.1"/>
    <property type="molecule type" value="Genomic_DNA"/>
</dbReference>
<evidence type="ECO:0000256" key="9">
    <source>
        <dbReference type="SAM" id="MobiDB-lite"/>
    </source>
</evidence>
<dbReference type="GO" id="GO:0106300">
    <property type="term" value="P:protein-DNA covalent cross-linking repair"/>
    <property type="evidence" value="ECO:0007669"/>
    <property type="project" value="InterPro"/>
</dbReference>
<evidence type="ECO:0000256" key="6">
    <source>
        <dbReference type="ARBA" id="ARBA00023125"/>
    </source>
</evidence>
<dbReference type="RefSeq" id="WP_407991830.1">
    <property type="nucleotide sequence ID" value="NZ_AP035881.2"/>
</dbReference>
<keyword evidence="4 8" id="KW-0378">Hydrolase</keyword>
<protein>
    <recommendedName>
        <fullName evidence="8">Abasic site processing protein</fullName>
        <ecNumber evidence="8">3.4.-.-</ecNumber>
    </recommendedName>
</protein>
<evidence type="ECO:0000256" key="4">
    <source>
        <dbReference type="ARBA" id="ARBA00022801"/>
    </source>
</evidence>
<dbReference type="PANTHER" id="PTHR13604:SF0">
    <property type="entry name" value="ABASIC SITE PROCESSING PROTEIN HMCES"/>
    <property type="match status" value="1"/>
</dbReference>
<accession>A0AB33KE76</accession>